<sequence>MQKKPAPPRSASLPSRRRHGLLLLPALLLAGTAGADAFDTLNLTLSDTVMHDNNLFRLSSSVDPAAVGLKQKSENINVSTVALKLAKNVSLQRFELEGSLVDYRYQTFDYLSYTASNYTAAWNWSLTPRFHGRLSDSRTQSLNSFADYTGYNNRNLRTDGVKRFDGIFEFGPWHLLAGAAESKRTNSQTFLADGDNTLTTVEGGLRRVFSSGAALSALSRRGSGDYFKREQPIASGLYDNGFEQNEKELRLDWPFTGKSRLSARVGRLERQHDHYAERDYAGTVGNVSLDWNISGKTQLSAGFTRELASFQTLYSSYSQTDRLLVAPQWKIGAKTNLRLRYEYSRRDYLGAIAATPANGRNDTLRQASIALEWTPIKSVLLVASLQGDKRASNVSGFDYNSTSANLTAQFSF</sequence>
<organism evidence="2 3">
    <name type="scientific">Rhodocyclus tenuis</name>
    <name type="common">Rhodospirillum tenue</name>
    <dbReference type="NCBI Taxonomy" id="1066"/>
    <lineage>
        <taxon>Bacteria</taxon>
        <taxon>Pseudomonadati</taxon>
        <taxon>Pseudomonadota</taxon>
        <taxon>Betaproteobacteria</taxon>
        <taxon>Rhodocyclales</taxon>
        <taxon>Rhodocyclaceae</taxon>
        <taxon>Rhodocyclus</taxon>
    </lineage>
</organism>
<evidence type="ECO:0000256" key="1">
    <source>
        <dbReference type="SAM" id="SignalP"/>
    </source>
</evidence>
<dbReference type="InterPro" id="IPR017465">
    <property type="entry name" value="EpsL_proteobac"/>
</dbReference>
<evidence type="ECO:0000313" key="2">
    <source>
        <dbReference type="EMBL" id="MBB4247190.1"/>
    </source>
</evidence>
<dbReference type="AlphaFoldDB" id="A0A840G8D6"/>
<proteinExistence type="predicted"/>
<protein>
    <submittedName>
        <fullName evidence="2">Exopolysaccharide biosynthesis operon protein EpsL</fullName>
    </submittedName>
</protein>
<feature type="chain" id="PRO_5033060367" evidence="1">
    <location>
        <begin position="36"/>
        <end position="412"/>
    </location>
</feature>
<dbReference type="Pfam" id="PF10082">
    <property type="entry name" value="BBP2_2"/>
    <property type="match status" value="1"/>
</dbReference>
<keyword evidence="1" id="KW-0732">Signal</keyword>
<dbReference type="InterPro" id="IPR018759">
    <property type="entry name" value="BBP2_2"/>
</dbReference>
<dbReference type="EMBL" id="JACIGE010000004">
    <property type="protein sequence ID" value="MBB4247190.1"/>
    <property type="molecule type" value="Genomic_DNA"/>
</dbReference>
<dbReference type="RefSeq" id="WP_153115687.1">
    <property type="nucleotide sequence ID" value="NZ_JACIGE010000004.1"/>
</dbReference>
<keyword evidence="3" id="KW-1185">Reference proteome</keyword>
<evidence type="ECO:0000313" key="3">
    <source>
        <dbReference type="Proteomes" id="UP000587070"/>
    </source>
</evidence>
<dbReference type="OrthoDB" id="7054961at2"/>
<name>A0A840G8D6_RHOTE</name>
<comment type="caution">
    <text evidence="2">The sequence shown here is derived from an EMBL/GenBank/DDBJ whole genome shotgun (WGS) entry which is preliminary data.</text>
</comment>
<gene>
    <name evidence="2" type="ORF">GGD90_001556</name>
</gene>
<reference evidence="2 3" key="1">
    <citation type="submission" date="2020-08" db="EMBL/GenBank/DDBJ databases">
        <title>Genome sequencing of Purple Non-Sulfur Bacteria from various extreme environments.</title>
        <authorList>
            <person name="Mayer M."/>
        </authorList>
    </citation>
    <scope>NUCLEOTIDE SEQUENCE [LARGE SCALE GENOMIC DNA]</scope>
    <source>
        <strain evidence="2 3">2761</strain>
    </source>
</reference>
<dbReference type="Proteomes" id="UP000587070">
    <property type="component" value="Unassembled WGS sequence"/>
</dbReference>
<dbReference type="NCBIfam" id="TIGR03014">
    <property type="entry name" value="EpsL"/>
    <property type="match status" value="1"/>
</dbReference>
<accession>A0A840G8D6</accession>
<feature type="signal peptide" evidence="1">
    <location>
        <begin position="1"/>
        <end position="35"/>
    </location>
</feature>